<gene>
    <name evidence="2" type="ORF">AO501_20720</name>
</gene>
<dbReference type="PANTHER" id="PTHR42815">
    <property type="entry name" value="FAD-BINDING, PUTATIVE (AFU_ORTHOLOGUE AFUA_6G07600)-RELATED"/>
    <property type="match status" value="1"/>
</dbReference>
<evidence type="ECO:0000313" key="2">
    <source>
        <dbReference type="EMBL" id="KQH79615.1"/>
    </source>
</evidence>
<organism evidence="2 3">
    <name type="scientific">Mycobacterium gordonae</name>
    <dbReference type="NCBI Taxonomy" id="1778"/>
    <lineage>
        <taxon>Bacteria</taxon>
        <taxon>Bacillati</taxon>
        <taxon>Actinomycetota</taxon>
        <taxon>Actinomycetes</taxon>
        <taxon>Mycobacteriales</taxon>
        <taxon>Mycobacteriaceae</taxon>
        <taxon>Mycobacterium</taxon>
    </lineage>
</organism>
<evidence type="ECO:0000259" key="1">
    <source>
        <dbReference type="Pfam" id="PF01243"/>
    </source>
</evidence>
<dbReference type="InterPro" id="IPR012349">
    <property type="entry name" value="Split_barrel_FMN-bd"/>
</dbReference>
<evidence type="ECO:0000313" key="3">
    <source>
        <dbReference type="Proteomes" id="UP000051677"/>
    </source>
</evidence>
<name>A0A0Q2MIH2_MYCGO</name>
<proteinExistence type="predicted"/>
<dbReference type="Pfam" id="PF01243">
    <property type="entry name" value="PNPOx_N"/>
    <property type="match status" value="1"/>
</dbReference>
<dbReference type="AlphaFoldDB" id="A0A0Q2MIH2"/>
<comment type="caution">
    <text evidence="2">The sequence shown here is derived from an EMBL/GenBank/DDBJ whole genome shotgun (WGS) entry which is preliminary data.</text>
</comment>
<accession>A0A0Q2MIH2</accession>
<feature type="domain" description="Pyridoxamine 5'-phosphate oxidase N-terminal" evidence="1">
    <location>
        <begin position="180"/>
        <end position="268"/>
    </location>
</feature>
<sequence length="294" mass="31187">MRTNESRRAAVGFHSGELAVQTQAGVSSQAGRLSAMVGRGQLRSGTADFLGAVRLAVVTARDPGGTLWSSPLFGEPGFLSALDSGTLHVDSRLPAADPLSNMPSGQLAGMIVIDFATRRRWRINGVVSASPSGGFDLEVDQSFGNCPKYITMRNLPTPFNSLVPQRTPIFAGSTLRAQDRLLIQRADTFFLGTSHPTAGADSSHRGGPTGFVTAVHDRLWFPDYAGNNLFNSLGNIAVDPSAALLFIDFDTGTTLQLSGEAALTWDGSTPAEEVQTGRGVSFTPRHVVVARMGR</sequence>
<dbReference type="SUPFAM" id="SSF50475">
    <property type="entry name" value="FMN-binding split barrel"/>
    <property type="match status" value="1"/>
</dbReference>
<reference evidence="2 3" key="1">
    <citation type="submission" date="2015-10" db="EMBL/GenBank/DDBJ databases">
        <title>Mycobacterium gordonae draft genome assembly.</title>
        <authorList>
            <person name="Ustinova V."/>
            <person name="Smirnova T."/>
            <person name="Blagodatskikh K."/>
            <person name="Varlamov D."/>
            <person name="Larionova E."/>
            <person name="Chernousova L."/>
        </authorList>
    </citation>
    <scope>NUCLEOTIDE SEQUENCE [LARGE SCALE GENOMIC DNA]</scope>
    <source>
        <strain evidence="2 3">CTRI 14-8773</strain>
    </source>
</reference>
<dbReference type="RefSeq" id="WP_055577421.1">
    <property type="nucleotide sequence ID" value="NZ_LKTM01000079.1"/>
</dbReference>
<dbReference type="Gene3D" id="2.30.110.10">
    <property type="entry name" value="Electron Transport, Fmn-binding Protein, Chain A"/>
    <property type="match status" value="1"/>
</dbReference>
<dbReference type="PANTHER" id="PTHR42815:SF2">
    <property type="entry name" value="FAD-BINDING, PUTATIVE (AFU_ORTHOLOGUE AFUA_6G07600)-RELATED"/>
    <property type="match status" value="1"/>
</dbReference>
<dbReference type="Proteomes" id="UP000051677">
    <property type="component" value="Unassembled WGS sequence"/>
</dbReference>
<dbReference type="EMBL" id="LKTM01000079">
    <property type="protein sequence ID" value="KQH79615.1"/>
    <property type="molecule type" value="Genomic_DNA"/>
</dbReference>
<protein>
    <recommendedName>
        <fullName evidence="1">Pyridoxamine 5'-phosphate oxidase N-terminal domain-containing protein</fullName>
    </recommendedName>
</protein>
<dbReference type="InterPro" id="IPR011576">
    <property type="entry name" value="Pyridox_Oxase_N"/>
</dbReference>